<reference evidence="3" key="1">
    <citation type="submission" date="2014-09" db="EMBL/GenBank/DDBJ databases">
        <authorList>
            <person name="Sharma Rahul"/>
            <person name="Thines Marco"/>
        </authorList>
    </citation>
    <scope>NUCLEOTIDE SEQUENCE [LARGE SCALE GENOMIC DNA]</scope>
</reference>
<feature type="compositionally biased region" description="Basic and acidic residues" evidence="1">
    <location>
        <begin position="66"/>
        <end position="89"/>
    </location>
</feature>
<evidence type="ECO:0000313" key="3">
    <source>
        <dbReference type="Proteomes" id="UP000054928"/>
    </source>
</evidence>
<feature type="region of interest" description="Disordered" evidence="1">
    <location>
        <begin position="36"/>
        <end position="89"/>
    </location>
</feature>
<keyword evidence="3" id="KW-1185">Reference proteome</keyword>
<accession>A0A0P1A7W9</accession>
<dbReference type="GeneID" id="36397475"/>
<sequence length="209" mass="23560">MALLIFWLLSGSAVCPDLSDQKRPRRLGNLAEVVPQTPTSFRSRDIPDTSPDMGSDPGDVVIPLDVSRDSGRHRSHREKSVVGGDDRVDRRPATRDALRALEDEILRDRSSAEDHAEVAYRCADDLDDLKHVVCRLPHLEDYFALSERFLAVEQANASLHVTVERLVPLEMLRHVRDAMAESQDLQKDYADKKGRGKVESFKVGVFIKF</sequence>
<dbReference type="RefSeq" id="XP_024572699.1">
    <property type="nucleotide sequence ID" value="XM_024719612.1"/>
</dbReference>
<dbReference type="AlphaFoldDB" id="A0A0P1A7W9"/>
<protein>
    <submittedName>
        <fullName evidence="2">Uncharacterized protein</fullName>
    </submittedName>
</protein>
<proteinExistence type="predicted"/>
<dbReference type="EMBL" id="CCYD01000193">
    <property type="protein sequence ID" value="CEG36330.1"/>
    <property type="molecule type" value="Genomic_DNA"/>
</dbReference>
<dbReference type="Proteomes" id="UP000054928">
    <property type="component" value="Unassembled WGS sequence"/>
</dbReference>
<name>A0A0P1A7W9_PLAHL</name>
<evidence type="ECO:0000313" key="2">
    <source>
        <dbReference type="EMBL" id="CEG36330.1"/>
    </source>
</evidence>
<organism evidence="2 3">
    <name type="scientific">Plasmopara halstedii</name>
    <name type="common">Downy mildew of sunflower</name>
    <dbReference type="NCBI Taxonomy" id="4781"/>
    <lineage>
        <taxon>Eukaryota</taxon>
        <taxon>Sar</taxon>
        <taxon>Stramenopiles</taxon>
        <taxon>Oomycota</taxon>
        <taxon>Peronosporomycetes</taxon>
        <taxon>Peronosporales</taxon>
        <taxon>Peronosporaceae</taxon>
        <taxon>Plasmopara</taxon>
    </lineage>
</organism>
<evidence type="ECO:0000256" key="1">
    <source>
        <dbReference type="SAM" id="MobiDB-lite"/>
    </source>
</evidence>